<evidence type="ECO:0000256" key="5">
    <source>
        <dbReference type="RuleBase" id="RU003345"/>
    </source>
</evidence>
<dbReference type="RefSeq" id="WP_250585669.1">
    <property type="nucleotide sequence ID" value="NZ_JAKRVX010000008.1"/>
</dbReference>
<dbReference type="Gene3D" id="3.40.605.10">
    <property type="entry name" value="Aldehyde Dehydrogenase, Chain A, domain 1"/>
    <property type="match status" value="1"/>
</dbReference>
<reference evidence="7" key="2">
    <citation type="submission" date="2022-02" db="EMBL/GenBank/DDBJ databases">
        <authorList>
            <person name="Elcheninov A.G."/>
            <person name="Sorokin D.Y."/>
            <person name="Kublanov I.V."/>
        </authorList>
    </citation>
    <scope>NUCLEOTIDE SEQUENCE</scope>
    <source>
        <strain evidence="7">AArc-St2</strain>
    </source>
</reference>
<dbReference type="InterPro" id="IPR016161">
    <property type="entry name" value="Ald_DH/histidinol_DH"/>
</dbReference>
<dbReference type="PIRSF" id="PIRSF036492">
    <property type="entry name" value="ALDH"/>
    <property type="match status" value="1"/>
</dbReference>
<feature type="domain" description="Aldehyde dehydrogenase" evidence="6">
    <location>
        <begin position="31"/>
        <end position="490"/>
    </location>
</feature>
<dbReference type="FunFam" id="3.40.309.10:FF:000009">
    <property type="entry name" value="Aldehyde dehydrogenase A"/>
    <property type="match status" value="1"/>
</dbReference>
<dbReference type="EMBL" id="JAKRVX010000008">
    <property type="protein sequence ID" value="MCL9818176.1"/>
    <property type="molecule type" value="Genomic_DNA"/>
</dbReference>
<name>A0AAE3FZG3_9EURY</name>
<evidence type="ECO:0000313" key="7">
    <source>
        <dbReference type="EMBL" id="MCL9818176.1"/>
    </source>
</evidence>
<keyword evidence="3 5" id="KW-0560">Oxidoreductase</keyword>
<evidence type="ECO:0000256" key="2">
    <source>
        <dbReference type="ARBA" id="ARBA00011881"/>
    </source>
</evidence>
<evidence type="ECO:0000313" key="8">
    <source>
        <dbReference type="Proteomes" id="UP001203207"/>
    </source>
</evidence>
<evidence type="ECO:0000256" key="4">
    <source>
        <dbReference type="PROSITE-ProRule" id="PRU10007"/>
    </source>
</evidence>
<dbReference type="InterPro" id="IPR016162">
    <property type="entry name" value="Ald_DH_N"/>
</dbReference>
<dbReference type="InterPro" id="IPR016163">
    <property type="entry name" value="Ald_DH_C"/>
</dbReference>
<dbReference type="InterPro" id="IPR029510">
    <property type="entry name" value="Ald_DH_CS_GLU"/>
</dbReference>
<dbReference type="Gene3D" id="3.40.309.10">
    <property type="entry name" value="Aldehyde Dehydrogenase, Chain A, domain 2"/>
    <property type="match status" value="1"/>
</dbReference>
<evidence type="ECO:0000259" key="6">
    <source>
        <dbReference type="Pfam" id="PF00171"/>
    </source>
</evidence>
<evidence type="ECO:0000256" key="1">
    <source>
        <dbReference type="ARBA" id="ARBA00009986"/>
    </source>
</evidence>
<dbReference type="InterPro" id="IPR015590">
    <property type="entry name" value="Aldehyde_DH_dom"/>
</dbReference>
<sequence length="537" mass="57777">MSSSDTEPRVLSTTTVDTRSLQHLAALVRTPESETIDVVAPATNESIGAVPNCSKASVGRAVERSRRAQKSWKQTSISERSAIINRFADLVLERQKWLLDLVQVETGKSRTDAVEELLDVPQTCSYYAESVTDELTPTVRRGALPPATTAKVVYEPVGVVGVISPWNYPLTLSVTDAVAALIGGNTIVLKPDEKTPFIALALCELLTEAGLPDDVFQVVTGEGAVVGSKLIDTVDYITFTGSTETGRVVAARAGENLIDCSLELGGKNPLIVLDDADIETAARGAVQACFTNAGQLCLSTERLYVDESVFDSFISEFIGATRRLTLGTETTFDAEMGSLINQKQLDRVESHVSDAVTHGAEVLTGGRRRTDIGPFCYEPTVLTNVTETMQVATEETFGPVVSVYSVSGVTEAITKANDSMYGLNASVWSKNQDRAQTVASQLDCGTVCINDGYIAGWAAVDTPMGGVKHSGLGRRHGPEGLHRFMEPKTVATSQVGPITAPAFLPNAWYIHGLIALTRIQRRIQSLSKQMGSHRRLR</sequence>
<comment type="caution">
    <text evidence="7">The sequence shown here is derived from an EMBL/GenBank/DDBJ whole genome shotgun (WGS) entry which is preliminary data.</text>
</comment>
<dbReference type="PROSITE" id="PS00687">
    <property type="entry name" value="ALDEHYDE_DEHYDR_GLU"/>
    <property type="match status" value="1"/>
</dbReference>
<comment type="similarity">
    <text evidence="1 5">Belongs to the aldehyde dehydrogenase family.</text>
</comment>
<dbReference type="Pfam" id="PF00171">
    <property type="entry name" value="Aldedh"/>
    <property type="match status" value="1"/>
</dbReference>
<dbReference type="Proteomes" id="UP001203207">
    <property type="component" value="Unassembled WGS sequence"/>
</dbReference>
<comment type="subunit">
    <text evidence="2">Homotetramer.</text>
</comment>
<feature type="active site" evidence="4">
    <location>
        <position position="263"/>
    </location>
</feature>
<dbReference type="InterPro" id="IPR012394">
    <property type="entry name" value="Aldehyde_DH_NAD(P)"/>
</dbReference>
<dbReference type="FunFam" id="3.40.605.10:FF:000007">
    <property type="entry name" value="NAD/NADP-dependent betaine aldehyde dehydrogenase"/>
    <property type="match status" value="1"/>
</dbReference>
<protein>
    <submittedName>
        <fullName evidence="7">Succinic semialdehyde dehydrogenase</fullName>
        <ecNumber evidence="7">1.2.1.79</ecNumber>
    </submittedName>
</protein>
<dbReference type="GO" id="GO:0036243">
    <property type="term" value="F:succinate-semialdehyde dehydrogenase (NADP+) activity"/>
    <property type="evidence" value="ECO:0007669"/>
    <property type="project" value="UniProtKB-EC"/>
</dbReference>
<dbReference type="SUPFAM" id="SSF53720">
    <property type="entry name" value="ALDH-like"/>
    <property type="match status" value="1"/>
</dbReference>
<evidence type="ECO:0000256" key="3">
    <source>
        <dbReference type="ARBA" id="ARBA00023002"/>
    </source>
</evidence>
<dbReference type="NCBIfam" id="NF006916">
    <property type="entry name" value="PRK09407.1"/>
    <property type="match status" value="1"/>
</dbReference>
<dbReference type="PANTHER" id="PTHR11699">
    <property type="entry name" value="ALDEHYDE DEHYDROGENASE-RELATED"/>
    <property type="match status" value="1"/>
</dbReference>
<dbReference type="EC" id="1.2.1.79" evidence="7"/>
<organism evidence="7 8">
    <name type="scientific">Natronocalculus amylovorans</name>
    <dbReference type="NCBI Taxonomy" id="2917812"/>
    <lineage>
        <taxon>Archaea</taxon>
        <taxon>Methanobacteriati</taxon>
        <taxon>Methanobacteriota</taxon>
        <taxon>Stenosarchaea group</taxon>
        <taxon>Halobacteria</taxon>
        <taxon>Halobacteriales</taxon>
        <taxon>Haloferacaceae</taxon>
        <taxon>Natronocalculus</taxon>
    </lineage>
</organism>
<proteinExistence type="inferred from homology"/>
<dbReference type="AlphaFoldDB" id="A0AAE3FZG3"/>
<reference evidence="7" key="1">
    <citation type="journal article" date="2022" name="Syst. Appl. Microbiol.">
        <title>Natronocalculus amylovorans gen. nov., sp. nov., and Natranaeroarchaeum aerophilus sp. nov., dominant culturable amylolytic natronoarchaea from hypersaline soda lakes in southwestern Siberia.</title>
        <authorList>
            <person name="Sorokin D.Y."/>
            <person name="Elcheninov A.G."/>
            <person name="Khizhniak T.V."/>
            <person name="Koenen M."/>
            <person name="Bale N.J."/>
            <person name="Damste J.S.S."/>
            <person name="Kublanov I.V."/>
        </authorList>
    </citation>
    <scope>NUCLEOTIDE SEQUENCE</scope>
    <source>
        <strain evidence="7">AArc-St2</strain>
    </source>
</reference>
<accession>A0AAE3FZG3</accession>
<keyword evidence="8" id="KW-1185">Reference proteome</keyword>
<dbReference type="GO" id="GO:0006081">
    <property type="term" value="P:aldehyde metabolic process"/>
    <property type="evidence" value="ECO:0007669"/>
    <property type="project" value="InterPro"/>
</dbReference>
<gene>
    <name evidence="7" type="ORF">AArcSt2_14635</name>
</gene>